<dbReference type="Gene3D" id="1.10.30.50">
    <property type="match status" value="1"/>
</dbReference>
<keyword evidence="2" id="KW-0378">Hydrolase</keyword>
<name>A0A938WQF7_9BACT</name>
<organism evidence="2 3">
    <name type="scientific">Marseilla massiliensis</name>
    <dbReference type="NCBI Taxonomy" id="1841864"/>
    <lineage>
        <taxon>Bacteria</taxon>
        <taxon>Pseudomonadati</taxon>
        <taxon>Bacteroidota</taxon>
        <taxon>Bacteroidia</taxon>
        <taxon>Bacteroidales</taxon>
        <taxon>Prevotellaceae</taxon>
        <taxon>Marseilla</taxon>
    </lineage>
</organism>
<feature type="domain" description="HNH" evidence="1">
    <location>
        <begin position="37"/>
        <end position="90"/>
    </location>
</feature>
<protein>
    <submittedName>
        <fullName evidence="2">HNH endonuclease</fullName>
    </submittedName>
</protein>
<dbReference type="Proteomes" id="UP000706891">
    <property type="component" value="Unassembled WGS sequence"/>
</dbReference>
<evidence type="ECO:0000259" key="1">
    <source>
        <dbReference type="Pfam" id="PF01844"/>
    </source>
</evidence>
<keyword evidence="3" id="KW-1185">Reference proteome</keyword>
<dbReference type="GO" id="GO:0004519">
    <property type="term" value="F:endonuclease activity"/>
    <property type="evidence" value="ECO:0007669"/>
    <property type="project" value="UniProtKB-KW"/>
</dbReference>
<dbReference type="GO" id="GO:0003676">
    <property type="term" value="F:nucleic acid binding"/>
    <property type="evidence" value="ECO:0007669"/>
    <property type="project" value="InterPro"/>
</dbReference>
<proteinExistence type="predicted"/>
<dbReference type="AlphaFoldDB" id="A0A938WQF7"/>
<reference evidence="2" key="1">
    <citation type="submission" date="2020-08" db="EMBL/GenBank/DDBJ databases">
        <authorList>
            <person name="Cejkova D."/>
            <person name="Kubasova T."/>
            <person name="Jahodarova E."/>
            <person name="Rychlik I."/>
        </authorList>
    </citation>
    <scope>NUCLEOTIDE SEQUENCE</scope>
    <source>
        <strain evidence="2">An824</strain>
    </source>
</reference>
<dbReference type="Pfam" id="PF01844">
    <property type="entry name" value="HNH"/>
    <property type="match status" value="1"/>
</dbReference>
<dbReference type="GO" id="GO:0008270">
    <property type="term" value="F:zinc ion binding"/>
    <property type="evidence" value="ECO:0007669"/>
    <property type="project" value="InterPro"/>
</dbReference>
<keyword evidence="2" id="KW-0540">Nuclease</keyword>
<dbReference type="RefSeq" id="WP_013619294.1">
    <property type="nucleotide sequence ID" value="NZ_JACJJG010000001.1"/>
</dbReference>
<dbReference type="EMBL" id="JACJJG010000001">
    <property type="protein sequence ID" value="MBM6672293.1"/>
    <property type="molecule type" value="Genomic_DNA"/>
</dbReference>
<sequence length="245" mass="27866">MRPVEKWNPENEPRINDNYPNYKDAKHPLCMNLGTICSYCEKAYDDERDLQVEHIQPKKYKDADGNYIYAHLETAWSNFLLSCPTCNGADNKDTKNVVYGSCHLPHLNNTFLSLCYKAGGVVEVNPSLSGKSANNARALLELVGLNKGPKDSSAKDYRWRIRLEKWNLANIYLEKYIAGSIDVYTIVDLVKGHGCWSIWFTVFKGHDEVRKALIEEFPGTAASCFDAQNHFEPICRNPLDDEDPV</sequence>
<reference evidence="2" key="2">
    <citation type="journal article" date="2021" name="Sci. Rep.">
        <title>The distribution of antibiotic resistance genes in chicken gut microbiota commensals.</title>
        <authorList>
            <person name="Juricova H."/>
            <person name="Matiasovicova J."/>
            <person name="Kubasova T."/>
            <person name="Cejkova D."/>
            <person name="Rychlik I."/>
        </authorList>
    </citation>
    <scope>NUCLEOTIDE SEQUENCE</scope>
    <source>
        <strain evidence="2">An824</strain>
    </source>
</reference>
<dbReference type="InterPro" id="IPR002711">
    <property type="entry name" value="HNH"/>
</dbReference>
<accession>A0A938WQF7</accession>
<evidence type="ECO:0000313" key="3">
    <source>
        <dbReference type="Proteomes" id="UP000706891"/>
    </source>
</evidence>
<gene>
    <name evidence="2" type="ORF">H6A34_00080</name>
</gene>
<comment type="caution">
    <text evidence="2">The sequence shown here is derived from an EMBL/GenBank/DDBJ whole genome shotgun (WGS) entry which is preliminary data.</text>
</comment>
<keyword evidence="2" id="KW-0255">Endonuclease</keyword>
<evidence type="ECO:0000313" key="2">
    <source>
        <dbReference type="EMBL" id="MBM6672293.1"/>
    </source>
</evidence>